<reference evidence="2" key="1">
    <citation type="journal article" date="2013" name="G3 (Bethesda)">
        <title>Comparative genomics of a plant-pathogenic fungus, Pyrenophora tritici-repentis, reveals transduplication and the impact of repeat elements on pathogenicity and population divergence.</title>
        <authorList>
            <person name="Manning V.A."/>
            <person name="Pandelova I."/>
            <person name="Dhillon B."/>
            <person name="Wilhelm L.J."/>
            <person name="Goodwin S.B."/>
            <person name="Berlin A.M."/>
            <person name="Figueroa M."/>
            <person name="Freitag M."/>
            <person name="Hane J.K."/>
            <person name="Henrissat B."/>
            <person name="Holman W.H."/>
            <person name="Kodira C.D."/>
            <person name="Martin J."/>
            <person name="Oliver R.P."/>
            <person name="Robbertse B."/>
            <person name="Schackwitz W."/>
            <person name="Schwartz D.C."/>
            <person name="Spatafora J.W."/>
            <person name="Turgeon B.G."/>
            <person name="Yandava C."/>
            <person name="Young S."/>
            <person name="Zhou S."/>
            <person name="Zeng Q."/>
            <person name="Grigoriev I.V."/>
            <person name="Ma L.-J."/>
            <person name="Ciuffetti L.M."/>
        </authorList>
    </citation>
    <scope>NUCLEOTIDE SEQUENCE [LARGE SCALE GENOMIC DNA]</scope>
    <source>
        <strain evidence="2">Pt-1C-BFP</strain>
    </source>
</reference>
<name>B2W0I8_PYRTR</name>
<gene>
    <name evidence="1" type="ORF">PTRG_03973</name>
</gene>
<proteinExistence type="predicted"/>
<dbReference type="KEGG" id="ptrr:6342209"/>
<sequence>MDHLDILPDLILLSEPTGYSRCYIPGSSFGVRPKNTTDLGLQIAELATVSPLYKLYSSITSCTTTQTPTKLSPIDNLALNKSTAMFFAKTLVTALLAIGAVNAAAVTNPVADAQLDKQNCEECHGVKVNHIDLVML</sequence>
<dbReference type="EMBL" id="DS231617">
    <property type="protein sequence ID" value="EDU46811.1"/>
    <property type="molecule type" value="Genomic_DNA"/>
</dbReference>
<evidence type="ECO:0000313" key="1">
    <source>
        <dbReference type="EMBL" id="EDU46811.1"/>
    </source>
</evidence>
<accession>B2W0I8</accession>
<organism evidence="1 2">
    <name type="scientific">Pyrenophora tritici-repentis (strain Pt-1C-BFP)</name>
    <name type="common">Wheat tan spot fungus</name>
    <name type="synonym">Drechslera tritici-repentis</name>
    <dbReference type="NCBI Taxonomy" id="426418"/>
    <lineage>
        <taxon>Eukaryota</taxon>
        <taxon>Fungi</taxon>
        <taxon>Dikarya</taxon>
        <taxon>Ascomycota</taxon>
        <taxon>Pezizomycotina</taxon>
        <taxon>Dothideomycetes</taxon>
        <taxon>Pleosporomycetidae</taxon>
        <taxon>Pleosporales</taxon>
        <taxon>Pleosporineae</taxon>
        <taxon>Pleosporaceae</taxon>
        <taxon>Pyrenophora</taxon>
    </lineage>
</organism>
<protein>
    <submittedName>
        <fullName evidence="1">Uncharacterized protein</fullName>
    </submittedName>
</protein>
<dbReference type="AlphaFoldDB" id="B2W0I8"/>
<dbReference type="GeneID" id="6342209"/>
<evidence type="ECO:0000313" key="2">
    <source>
        <dbReference type="Proteomes" id="UP000001471"/>
    </source>
</evidence>
<dbReference type="InParanoid" id="B2W0I8"/>
<dbReference type="Proteomes" id="UP000001471">
    <property type="component" value="Unassembled WGS sequence"/>
</dbReference>
<dbReference type="HOGENOM" id="CLU_1876500_0_0_1"/>